<reference evidence="2" key="1">
    <citation type="submission" date="2023-05" db="EMBL/GenBank/DDBJ databases">
        <authorList>
            <person name="Huff M."/>
        </authorList>
    </citation>
    <scope>NUCLEOTIDE SEQUENCE</scope>
</reference>
<dbReference type="PANTHER" id="PTHR47295:SF2">
    <property type="entry name" value="EG45-LIKE DOMAIN CONTAINING PROTEIN 1-RELATED"/>
    <property type="match status" value="1"/>
</dbReference>
<dbReference type="GO" id="GO:0009627">
    <property type="term" value="P:systemic acquired resistance"/>
    <property type="evidence" value="ECO:0007669"/>
    <property type="project" value="InterPro"/>
</dbReference>
<dbReference type="AlphaFoldDB" id="A0AAD1Z1K3"/>
<proteinExistence type="predicted"/>
<name>A0AAD1Z1K3_9LAMI</name>
<keyword evidence="1" id="KW-0732">Signal</keyword>
<feature type="chain" id="PRO_5042111107" evidence="1">
    <location>
        <begin position="24"/>
        <end position="169"/>
    </location>
</feature>
<dbReference type="InterPro" id="IPR036908">
    <property type="entry name" value="RlpA-like_sf"/>
</dbReference>
<evidence type="ECO:0000313" key="3">
    <source>
        <dbReference type="Proteomes" id="UP000834106"/>
    </source>
</evidence>
<dbReference type="Proteomes" id="UP000834106">
    <property type="component" value="Chromosome 5"/>
</dbReference>
<feature type="signal peptide" evidence="1">
    <location>
        <begin position="1"/>
        <end position="23"/>
    </location>
</feature>
<dbReference type="PANTHER" id="PTHR47295">
    <property type="entry name" value="EG45-LIKE DOMAIN CONTAINING PROTEIN 1-RELATED"/>
    <property type="match status" value="1"/>
</dbReference>
<evidence type="ECO:0000313" key="2">
    <source>
        <dbReference type="EMBL" id="CAI9761059.1"/>
    </source>
</evidence>
<keyword evidence="3" id="KW-1185">Reference proteome</keyword>
<dbReference type="InterPro" id="IPR044206">
    <property type="entry name" value="EGC1/2"/>
</dbReference>
<gene>
    <name evidence="2" type="ORF">FPE_LOCUS8489</name>
</gene>
<accession>A0AAD1Z1K3</accession>
<protein>
    <submittedName>
        <fullName evidence="2">Uncharacterized protein</fullName>
    </submittedName>
</protein>
<dbReference type="SUPFAM" id="SSF50685">
    <property type="entry name" value="Barwin-like endoglucanases"/>
    <property type="match status" value="1"/>
</dbReference>
<sequence>MGFQIRVLMILGMSVCLASVVHAKQGTSVFYSRPYLPSACFGYQDQGIMIAGANPTLYDGGKVCGRRYKDAEPTRLISLKMPSPGLLTLMPEESELTISRFEESAKSKHFEAVLNMLFIVQLMQNIYEYNKRTVTKNDFNILSTTIKFRMRGSLTSVALDILMKLQSFM</sequence>
<dbReference type="GO" id="GO:0048046">
    <property type="term" value="C:apoplast"/>
    <property type="evidence" value="ECO:0007669"/>
    <property type="project" value="InterPro"/>
</dbReference>
<dbReference type="EMBL" id="OU503040">
    <property type="protein sequence ID" value="CAI9761059.1"/>
    <property type="molecule type" value="Genomic_DNA"/>
</dbReference>
<evidence type="ECO:0000256" key="1">
    <source>
        <dbReference type="SAM" id="SignalP"/>
    </source>
</evidence>
<organism evidence="2 3">
    <name type="scientific">Fraxinus pennsylvanica</name>
    <dbReference type="NCBI Taxonomy" id="56036"/>
    <lineage>
        <taxon>Eukaryota</taxon>
        <taxon>Viridiplantae</taxon>
        <taxon>Streptophyta</taxon>
        <taxon>Embryophyta</taxon>
        <taxon>Tracheophyta</taxon>
        <taxon>Spermatophyta</taxon>
        <taxon>Magnoliopsida</taxon>
        <taxon>eudicotyledons</taxon>
        <taxon>Gunneridae</taxon>
        <taxon>Pentapetalae</taxon>
        <taxon>asterids</taxon>
        <taxon>lamiids</taxon>
        <taxon>Lamiales</taxon>
        <taxon>Oleaceae</taxon>
        <taxon>Oleeae</taxon>
        <taxon>Fraxinus</taxon>
    </lineage>
</organism>